<proteinExistence type="predicted"/>
<dbReference type="Gene3D" id="3.30.559.10">
    <property type="entry name" value="Chloramphenicol acetyltransferase-like domain"/>
    <property type="match status" value="1"/>
</dbReference>
<evidence type="ECO:0000313" key="2">
    <source>
        <dbReference type="Proteomes" id="UP001372338"/>
    </source>
</evidence>
<protein>
    <submittedName>
        <fullName evidence="1">Uncharacterized protein</fullName>
    </submittedName>
</protein>
<name>A0AAN9FL93_CROPI</name>
<keyword evidence="2" id="KW-1185">Reference proteome</keyword>
<organism evidence="1 2">
    <name type="scientific">Crotalaria pallida</name>
    <name type="common">Smooth rattlebox</name>
    <name type="synonym">Crotalaria striata</name>
    <dbReference type="NCBI Taxonomy" id="3830"/>
    <lineage>
        <taxon>Eukaryota</taxon>
        <taxon>Viridiplantae</taxon>
        <taxon>Streptophyta</taxon>
        <taxon>Embryophyta</taxon>
        <taxon>Tracheophyta</taxon>
        <taxon>Spermatophyta</taxon>
        <taxon>Magnoliopsida</taxon>
        <taxon>eudicotyledons</taxon>
        <taxon>Gunneridae</taxon>
        <taxon>Pentapetalae</taxon>
        <taxon>rosids</taxon>
        <taxon>fabids</taxon>
        <taxon>Fabales</taxon>
        <taxon>Fabaceae</taxon>
        <taxon>Papilionoideae</taxon>
        <taxon>50 kb inversion clade</taxon>
        <taxon>genistoids sensu lato</taxon>
        <taxon>core genistoids</taxon>
        <taxon>Crotalarieae</taxon>
        <taxon>Crotalaria</taxon>
    </lineage>
</organism>
<accession>A0AAN9FL93</accession>
<sequence>MGRTNSPTHKAHNFTTSLFPSIPFGPTTPSSFQVHEFLETAVTKEHFLGLIDWVEAHRPVPAVTRIYCRSTTKEGPAIVVSSGQSVPVSNVDFGWGNPCLDPTIFHGVVILATSCQCLLQRGMATGLCTCTFTRDTWTS</sequence>
<gene>
    <name evidence="1" type="ORF">RIF29_17881</name>
</gene>
<dbReference type="Proteomes" id="UP001372338">
    <property type="component" value="Unassembled WGS sequence"/>
</dbReference>
<dbReference type="EMBL" id="JAYWIO010000003">
    <property type="protein sequence ID" value="KAK7276736.1"/>
    <property type="molecule type" value="Genomic_DNA"/>
</dbReference>
<dbReference type="InterPro" id="IPR023213">
    <property type="entry name" value="CAT-like_dom_sf"/>
</dbReference>
<reference evidence="1 2" key="1">
    <citation type="submission" date="2024-01" db="EMBL/GenBank/DDBJ databases">
        <title>The genomes of 5 underutilized Papilionoideae crops provide insights into root nodulation and disease resistanc.</title>
        <authorList>
            <person name="Yuan L."/>
        </authorList>
    </citation>
    <scope>NUCLEOTIDE SEQUENCE [LARGE SCALE GENOMIC DNA]</scope>
    <source>
        <strain evidence="1">ZHUSHIDOU_FW_LH</strain>
        <tissue evidence="1">Leaf</tissue>
    </source>
</reference>
<comment type="caution">
    <text evidence="1">The sequence shown here is derived from an EMBL/GenBank/DDBJ whole genome shotgun (WGS) entry which is preliminary data.</text>
</comment>
<evidence type="ECO:0000313" key="1">
    <source>
        <dbReference type="EMBL" id="KAK7276736.1"/>
    </source>
</evidence>
<dbReference type="Pfam" id="PF02458">
    <property type="entry name" value="Transferase"/>
    <property type="match status" value="1"/>
</dbReference>
<dbReference type="AlphaFoldDB" id="A0AAN9FL93"/>